<accession>A0A1G2MQF8</accession>
<dbReference type="PRINTS" id="PR00046">
    <property type="entry name" value="SIGMA70FCT"/>
</dbReference>
<dbReference type="Gene3D" id="1.10.10.1250">
    <property type="entry name" value="RNA polymerase, subunit delta, N-terminal domain"/>
    <property type="match status" value="1"/>
</dbReference>
<gene>
    <name evidence="2" type="ORF">A3D56_02110</name>
</gene>
<dbReference type="GO" id="GO:0003700">
    <property type="term" value="F:DNA-binding transcription factor activity"/>
    <property type="evidence" value="ECO:0007669"/>
    <property type="project" value="InterPro"/>
</dbReference>
<dbReference type="Gene3D" id="1.10.10.10">
    <property type="entry name" value="Winged helix-like DNA-binding domain superfamily/Winged helix DNA-binding domain"/>
    <property type="match status" value="1"/>
</dbReference>
<comment type="caution">
    <text evidence="2">The sequence shown here is derived from an EMBL/GenBank/DDBJ whole genome shotgun (WGS) entry which is preliminary data.</text>
</comment>
<evidence type="ECO:0000313" key="2">
    <source>
        <dbReference type="EMBL" id="OHA26088.1"/>
    </source>
</evidence>
<dbReference type="GO" id="GO:0006352">
    <property type="term" value="P:DNA-templated transcription initiation"/>
    <property type="evidence" value="ECO:0007669"/>
    <property type="project" value="InterPro"/>
</dbReference>
<dbReference type="Proteomes" id="UP000177943">
    <property type="component" value="Unassembled WGS sequence"/>
</dbReference>
<dbReference type="InterPro" id="IPR050239">
    <property type="entry name" value="Sigma-70_RNA_pol_init_factors"/>
</dbReference>
<organism evidence="2 3">
    <name type="scientific">Candidatus Taylorbacteria bacterium RIFCSPHIGHO2_02_FULL_45_35</name>
    <dbReference type="NCBI Taxonomy" id="1802311"/>
    <lineage>
        <taxon>Bacteria</taxon>
        <taxon>Candidatus Tayloriibacteriota</taxon>
    </lineage>
</organism>
<dbReference type="SUPFAM" id="SSF88659">
    <property type="entry name" value="Sigma3 and sigma4 domains of RNA polymerase sigma factors"/>
    <property type="match status" value="1"/>
</dbReference>
<feature type="domain" description="RNA polymerase sigma-70 region 4" evidence="1">
    <location>
        <begin position="15"/>
        <end position="69"/>
    </location>
</feature>
<dbReference type="InterPro" id="IPR000943">
    <property type="entry name" value="RNA_pol_sigma70"/>
</dbReference>
<dbReference type="EMBL" id="MHRP01000038">
    <property type="protein sequence ID" value="OHA26088.1"/>
    <property type="molecule type" value="Genomic_DNA"/>
</dbReference>
<reference evidence="2 3" key="1">
    <citation type="journal article" date="2016" name="Nat. Commun.">
        <title>Thousands of microbial genomes shed light on interconnected biogeochemical processes in an aquifer system.</title>
        <authorList>
            <person name="Anantharaman K."/>
            <person name="Brown C.T."/>
            <person name="Hug L.A."/>
            <person name="Sharon I."/>
            <person name="Castelle C.J."/>
            <person name="Probst A.J."/>
            <person name="Thomas B.C."/>
            <person name="Singh A."/>
            <person name="Wilkins M.J."/>
            <person name="Karaoz U."/>
            <person name="Brodie E.L."/>
            <person name="Williams K.H."/>
            <person name="Hubbard S.S."/>
            <person name="Banfield J.F."/>
        </authorList>
    </citation>
    <scope>NUCLEOTIDE SEQUENCE [LARGE SCALE GENOMIC DNA]</scope>
</reference>
<sequence length="345" mass="39900">MAPVDTKPKQVIKRLLSVLPPRARDIITLRYGLGNDPDKMTLESIGRKYGITRERVRQIENYALNQIRKSESYKKEKPAFDEFETLLHSLGGIVAEEDFLNHVSKDLSVQNYVNLLLILGDPFRKEKEDDEFKHRWFVDAELSRKVHEALRRLYKNLSDDDLIPEGDLISSFLEHLKEVSDKYKNEEILRRWLSISKNISKNPLGEWGKTTSSNVHARGIRDYAFLALRKHGSPIHFREVAKSIENLFGKKAHVATCHNELIKDKRFVLVGRGLYALSEWGYISGVVKDVIRHVLGKFGPLSKDEIVNKVLKERYVKENTIMVNLQNQKHFKKDKDGKYYAVASS</sequence>
<dbReference type="InterPro" id="IPR036388">
    <property type="entry name" value="WH-like_DNA-bd_sf"/>
</dbReference>
<dbReference type="Pfam" id="PF04545">
    <property type="entry name" value="Sigma70_r4"/>
    <property type="match status" value="1"/>
</dbReference>
<proteinExistence type="predicted"/>
<dbReference type="InterPro" id="IPR013324">
    <property type="entry name" value="RNA_pol_sigma_r3/r4-like"/>
</dbReference>
<dbReference type="InterPro" id="IPR038087">
    <property type="entry name" value="RNAP_delta_N_dom_sf"/>
</dbReference>
<dbReference type="CDD" id="cd06171">
    <property type="entry name" value="Sigma70_r4"/>
    <property type="match status" value="1"/>
</dbReference>
<dbReference type="PANTHER" id="PTHR30603:SF47">
    <property type="entry name" value="RNA POLYMERASE SIGMA FACTOR SIGD, CHLOROPLASTIC"/>
    <property type="match status" value="1"/>
</dbReference>
<evidence type="ECO:0000259" key="1">
    <source>
        <dbReference type="Pfam" id="PF04545"/>
    </source>
</evidence>
<evidence type="ECO:0000313" key="3">
    <source>
        <dbReference type="Proteomes" id="UP000177943"/>
    </source>
</evidence>
<protein>
    <recommendedName>
        <fullName evidence="1">RNA polymerase sigma-70 region 4 domain-containing protein</fullName>
    </recommendedName>
</protein>
<name>A0A1G2MQF8_9BACT</name>
<dbReference type="AlphaFoldDB" id="A0A1G2MQF8"/>
<dbReference type="InterPro" id="IPR007630">
    <property type="entry name" value="RNA_pol_sigma70_r4"/>
</dbReference>
<dbReference type="PANTHER" id="PTHR30603">
    <property type="entry name" value="RNA POLYMERASE SIGMA FACTOR RPO"/>
    <property type="match status" value="1"/>
</dbReference>